<keyword evidence="3 6" id="KW-0328">Glycosyltransferase</keyword>
<comment type="similarity">
    <text evidence="6">Belongs to the purine/pyrimidine phosphoribosyltransferase family. PyrE subfamily.</text>
</comment>
<dbReference type="Gene3D" id="3.40.50.2020">
    <property type="match status" value="1"/>
</dbReference>
<feature type="binding site" description="in other chain" evidence="6">
    <location>
        <position position="95"/>
    </location>
    <ligand>
        <name>5-phospho-alpha-D-ribose 1-diphosphate</name>
        <dbReference type="ChEBI" id="CHEBI:58017"/>
        <note>ligand shared between dimeric partners</note>
    </ligand>
</feature>
<keyword evidence="6" id="KW-0460">Magnesium</keyword>
<evidence type="ECO:0000313" key="9">
    <source>
        <dbReference type="Proteomes" id="UP000228503"/>
    </source>
</evidence>
<feature type="binding site" description="in other chain" evidence="6">
    <location>
        <begin position="120"/>
        <end position="128"/>
    </location>
    <ligand>
        <name>5-phospho-alpha-D-ribose 1-diphosphate</name>
        <dbReference type="ChEBI" id="CHEBI:58017"/>
        <note>ligand shared between dimeric partners</note>
    </ligand>
</feature>
<dbReference type="SUPFAM" id="SSF53271">
    <property type="entry name" value="PRTase-like"/>
    <property type="match status" value="1"/>
</dbReference>
<feature type="domain" description="Phosphoribosyltransferase" evidence="7">
    <location>
        <begin position="34"/>
        <end position="158"/>
    </location>
</feature>
<keyword evidence="5 6" id="KW-0665">Pyrimidine biosynthesis</keyword>
<comment type="cofactor">
    <cofactor evidence="6">
        <name>Mg(2+)</name>
        <dbReference type="ChEBI" id="CHEBI:18420"/>
    </cofactor>
</comment>
<organism evidence="8 9">
    <name type="scientific">Candidatus Roizmanbacteria bacterium CG_4_10_14_0_2_um_filter_39_13</name>
    <dbReference type="NCBI Taxonomy" id="1974825"/>
    <lineage>
        <taxon>Bacteria</taxon>
        <taxon>Candidatus Roizmaniibacteriota</taxon>
    </lineage>
</organism>
<keyword evidence="4 6" id="KW-0808">Transferase</keyword>
<name>A0A2M7TVV3_9BACT</name>
<evidence type="ECO:0000256" key="1">
    <source>
        <dbReference type="ARBA" id="ARBA00004889"/>
    </source>
</evidence>
<evidence type="ECO:0000259" key="7">
    <source>
        <dbReference type="Pfam" id="PF00156"/>
    </source>
</evidence>
<dbReference type="EC" id="2.4.2.10" evidence="2 6"/>
<evidence type="ECO:0000256" key="5">
    <source>
        <dbReference type="ARBA" id="ARBA00022975"/>
    </source>
</evidence>
<dbReference type="InterPro" id="IPR023031">
    <property type="entry name" value="OPRT"/>
</dbReference>
<evidence type="ECO:0000256" key="4">
    <source>
        <dbReference type="ARBA" id="ARBA00022679"/>
    </source>
</evidence>
<sequence>MDIIDILKKVNAVITNDHFVYTSGKHGEVYINKDALYPHTKETSEVGNMFAEKYKDSNVDVVVGPALGGIILSTWIAFHLSQLTGREILGVYTEKDEEKNQIFTRGYDKLITGKNVLIIEDLTTTGGSVKKVVDTVKNAGGTVTAVCVMVNRNPDEVNSEIMGVPFDALGVLPAKAYDESECPFCKEDRPVNTDVGHGRKYMEAKKN</sequence>
<evidence type="ECO:0000256" key="3">
    <source>
        <dbReference type="ARBA" id="ARBA00022676"/>
    </source>
</evidence>
<dbReference type="GO" id="GO:0019856">
    <property type="term" value="P:pyrimidine nucleobase biosynthetic process"/>
    <property type="evidence" value="ECO:0007669"/>
    <property type="project" value="TreeGrafter"/>
</dbReference>
<dbReference type="PANTHER" id="PTHR19278">
    <property type="entry name" value="OROTATE PHOSPHORIBOSYLTRANSFERASE"/>
    <property type="match status" value="1"/>
</dbReference>
<dbReference type="AlphaFoldDB" id="A0A2M7TVV3"/>
<comment type="subunit">
    <text evidence="6">Homodimer.</text>
</comment>
<dbReference type="GO" id="GO:0000287">
    <property type="term" value="F:magnesium ion binding"/>
    <property type="evidence" value="ECO:0007669"/>
    <property type="project" value="UniProtKB-UniRule"/>
</dbReference>
<accession>A0A2M7TVV3</accession>
<comment type="pathway">
    <text evidence="1 6">Pyrimidine metabolism; UMP biosynthesis via de novo pathway; UMP from orotate: step 1/2.</text>
</comment>
<dbReference type="HAMAP" id="MF_01208">
    <property type="entry name" value="PyrE"/>
    <property type="match status" value="1"/>
</dbReference>
<dbReference type="UniPathway" id="UPA00070">
    <property type="reaction ID" value="UER00119"/>
</dbReference>
<proteinExistence type="inferred from homology"/>
<evidence type="ECO:0000313" key="8">
    <source>
        <dbReference type="EMBL" id="PIZ61966.1"/>
    </source>
</evidence>
<dbReference type="InterPro" id="IPR029057">
    <property type="entry name" value="PRTase-like"/>
</dbReference>
<dbReference type="PANTHER" id="PTHR19278:SF9">
    <property type="entry name" value="URIDINE 5'-MONOPHOSPHATE SYNTHASE"/>
    <property type="match status" value="1"/>
</dbReference>
<dbReference type="Proteomes" id="UP000228503">
    <property type="component" value="Unassembled WGS sequence"/>
</dbReference>
<dbReference type="CDD" id="cd06223">
    <property type="entry name" value="PRTases_typeI"/>
    <property type="match status" value="1"/>
</dbReference>
<evidence type="ECO:0000256" key="6">
    <source>
        <dbReference type="HAMAP-Rule" id="MF_01208"/>
    </source>
</evidence>
<gene>
    <name evidence="6" type="primary">pyrE</name>
    <name evidence="8" type="ORF">COY16_05530</name>
</gene>
<feature type="binding site" evidence="6">
    <location>
        <position position="124"/>
    </location>
    <ligand>
        <name>orotate</name>
        <dbReference type="ChEBI" id="CHEBI:30839"/>
    </ligand>
</feature>
<comment type="function">
    <text evidence="6">Catalyzes the transfer of a ribosyl phosphate group from 5-phosphoribose 1-diphosphate to orotate, leading to the formation of orotidine monophosphate (OMP).</text>
</comment>
<comment type="caution">
    <text evidence="8">The sequence shown here is derived from an EMBL/GenBank/DDBJ whole genome shotgun (WGS) entry which is preliminary data.</text>
</comment>
<evidence type="ECO:0000256" key="2">
    <source>
        <dbReference type="ARBA" id="ARBA00011971"/>
    </source>
</evidence>
<comment type="catalytic activity">
    <reaction evidence="6">
        <text>orotidine 5'-phosphate + diphosphate = orotate + 5-phospho-alpha-D-ribose 1-diphosphate</text>
        <dbReference type="Rhea" id="RHEA:10380"/>
        <dbReference type="ChEBI" id="CHEBI:30839"/>
        <dbReference type="ChEBI" id="CHEBI:33019"/>
        <dbReference type="ChEBI" id="CHEBI:57538"/>
        <dbReference type="ChEBI" id="CHEBI:58017"/>
        <dbReference type="EC" id="2.4.2.10"/>
    </reaction>
</comment>
<dbReference type="InterPro" id="IPR000836">
    <property type="entry name" value="PRTase_dom"/>
</dbReference>
<comment type="caution">
    <text evidence="6">Lacks conserved residue(s) required for the propagation of feature annotation.</text>
</comment>
<dbReference type="GO" id="GO:0044205">
    <property type="term" value="P:'de novo' UMP biosynthetic process"/>
    <property type="evidence" value="ECO:0007669"/>
    <property type="project" value="UniProtKB-UniRule"/>
</dbReference>
<feature type="binding site" evidence="6">
    <location>
        <position position="152"/>
    </location>
    <ligand>
        <name>orotate</name>
        <dbReference type="ChEBI" id="CHEBI:30839"/>
    </ligand>
</feature>
<protein>
    <recommendedName>
        <fullName evidence="2 6">Orotate phosphoribosyltransferase</fullName>
        <shortName evidence="6">OPRT</shortName>
        <shortName evidence="6">OPRTase</shortName>
        <ecNumber evidence="2 6">2.4.2.10</ecNumber>
    </recommendedName>
</protein>
<dbReference type="Pfam" id="PF00156">
    <property type="entry name" value="Pribosyltran"/>
    <property type="match status" value="1"/>
</dbReference>
<reference evidence="9" key="1">
    <citation type="submission" date="2017-09" db="EMBL/GenBank/DDBJ databases">
        <title>Depth-based differentiation of microbial function through sediment-hosted aquifers and enrichment of novel symbionts in the deep terrestrial subsurface.</title>
        <authorList>
            <person name="Probst A.J."/>
            <person name="Ladd B."/>
            <person name="Jarett J.K."/>
            <person name="Geller-Mcgrath D.E."/>
            <person name="Sieber C.M.K."/>
            <person name="Emerson J.B."/>
            <person name="Anantharaman K."/>
            <person name="Thomas B.C."/>
            <person name="Malmstrom R."/>
            <person name="Stieglmeier M."/>
            <person name="Klingl A."/>
            <person name="Woyke T."/>
            <person name="Ryan C.M."/>
            <person name="Banfield J.F."/>
        </authorList>
    </citation>
    <scope>NUCLEOTIDE SEQUENCE [LARGE SCALE GENOMIC DNA]</scope>
</reference>
<dbReference type="GO" id="GO:0004588">
    <property type="term" value="F:orotate phosphoribosyltransferase activity"/>
    <property type="evidence" value="ECO:0007669"/>
    <property type="project" value="UniProtKB-UniRule"/>
</dbReference>
<dbReference type="EMBL" id="PFOB01000069">
    <property type="protein sequence ID" value="PIZ61966.1"/>
    <property type="molecule type" value="Genomic_DNA"/>
</dbReference>